<keyword evidence="2" id="KW-0732">Signal</keyword>
<evidence type="ECO:0000313" key="3">
    <source>
        <dbReference type="EMBL" id="OXA54213.1"/>
    </source>
</evidence>
<feature type="signal peptide" evidence="2">
    <location>
        <begin position="1"/>
        <end position="17"/>
    </location>
</feature>
<comment type="caution">
    <text evidence="3">The sequence shown here is derived from an EMBL/GenBank/DDBJ whole genome shotgun (WGS) entry which is preliminary data.</text>
</comment>
<evidence type="ECO:0000256" key="2">
    <source>
        <dbReference type="SAM" id="SignalP"/>
    </source>
</evidence>
<keyword evidence="1" id="KW-1133">Transmembrane helix</keyword>
<evidence type="ECO:0000313" key="4">
    <source>
        <dbReference type="Proteomes" id="UP000198287"/>
    </source>
</evidence>
<dbReference type="AlphaFoldDB" id="A0A226E9J1"/>
<dbReference type="EMBL" id="LNIX01000005">
    <property type="protein sequence ID" value="OXA54213.1"/>
    <property type="molecule type" value="Genomic_DNA"/>
</dbReference>
<accession>A0A226E9J1</accession>
<dbReference type="Proteomes" id="UP000198287">
    <property type="component" value="Unassembled WGS sequence"/>
</dbReference>
<proteinExistence type="predicted"/>
<feature type="transmembrane region" description="Helical" evidence="1">
    <location>
        <begin position="298"/>
        <end position="324"/>
    </location>
</feature>
<keyword evidence="1" id="KW-0812">Transmembrane</keyword>
<feature type="chain" id="PRO_5012104218" evidence="2">
    <location>
        <begin position="18"/>
        <end position="424"/>
    </location>
</feature>
<evidence type="ECO:0000256" key="1">
    <source>
        <dbReference type="SAM" id="Phobius"/>
    </source>
</evidence>
<protein>
    <submittedName>
        <fullName evidence="3">Uncharacterized protein</fullName>
    </submittedName>
</protein>
<reference evidence="3 4" key="1">
    <citation type="submission" date="2015-12" db="EMBL/GenBank/DDBJ databases">
        <title>The genome of Folsomia candida.</title>
        <authorList>
            <person name="Faddeeva A."/>
            <person name="Derks M.F."/>
            <person name="Anvar Y."/>
            <person name="Smit S."/>
            <person name="Van Straalen N."/>
            <person name="Roelofs D."/>
        </authorList>
    </citation>
    <scope>NUCLEOTIDE SEQUENCE [LARGE SCALE GENOMIC DNA]</scope>
    <source>
        <strain evidence="3 4">VU population</strain>
        <tissue evidence="3">Whole body</tissue>
    </source>
</reference>
<keyword evidence="4" id="KW-1185">Reference proteome</keyword>
<keyword evidence="1" id="KW-0472">Membrane</keyword>
<organism evidence="3 4">
    <name type="scientific">Folsomia candida</name>
    <name type="common">Springtail</name>
    <dbReference type="NCBI Taxonomy" id="158441"/>
    <lineage>
        <taxon>Eukaryota</taxon>
        <taxon>Metazoa</taxon>
        <taxon>Ecdysozoa</taxon>
        <taxon>Arthropoda</taxon>
        <taxon>Hexapoda</taxon>
        <taxon>Collembola</taxon>
        <taxon>Entomobryomorpha</taxon>
        <taxon>Isotomoidea</taxon>
        <taxon>Isotomidae</taxon>
        <taxon>Proisotominae</taxon>
        <taxon>Folsomia</taxon>
    </lineage>
</organism>
<name>A0A226E9J1_FOLCA</name>
<sequence length="424" mass="48103">MTPLIFLFSLSPQIIVASLLSIRHYFASNNLHFVQWWRENGTTPAPYFYQIITNNPNSPIILTDIIVTEPFVGFFRWKEHLTSIQTSVALLDSNFEKEVRGFPIHFWLQRVTMKFINPAYIFQHASEPWNAGNFKKYEWQTGTSMIILFSHNFSGVAFIPCVTCTNILPTCVKTISFHKLDEVWRRKNADLAKRHVQVMNLINFQTINCGVTYSRMKQYATSDDCKIIHLSEFLNFSIIHYRSAKDPVTFLMVPKILNAETLATLGQYEFTQYSMGHSSTKFFIVTPSPSSLEGMNAFLLPFTATVWLVLLLTGVTICGLAEIVKNQKNPKKIAVDLIHLIAMLLKQVCCESSHIFGGNHIGPGVIWLWLFFGSNIIMDNLYTGEIFSYLSAIKVPQVADTLPGLVPSNIPILTFHGYSIAGPK</sequence>
<gene>
    <name evidence="3" type="ORF">Fcan01_11657</name>
</gene>